<gene>
    <name evidence="2" type="ORF">HY076_03930</name>
</gene>
<protein>
    <submittedName>
        <fullName evidence="2">Uncharacterized protein</fullName>
    </submittedName>
</protein>
<name>A0A9D6L7Q8_UNCEI</name>
<evidence type="ECO:0000256" key="1">
    <source>
        <dbReference type="SAM" id="SignalP"/>
    </source>
</evidence>
<proteinExistence type="predicted"/>
<reference evidence="2" key="1">
    <citation type="submission" date="2020-07" db="EMBL/GenBank/DDBJ databases">
        <title>Huge and variable diversity of episymbiotic CPR bacteria and DPANN archaea in groundwater ecosystems.</title>
        <authorList>
            <person name="He C.Y."/>
            <person name="Keren R."/>
            <person name="Whittaker M."/>
            <person name="Farag I.F."/>
            <person name="Doudna J."/>
            <person name="Cate J.H.D."/>
            <person name="Banfield J.F."/>
        </authorList>
    </citation>
    <scope>NUCLEOTIDE SEQUENCE</scope>
    <source>
        <strain evidence="2">NC_groundwater_928_Pr1_S-0.2um_72_17</strain>
    </source>
</reference>
<accession>A0A9D6L7Q8</accession>
<sequence>MRITRVVLGCAALMMVAGLALAGAETAGEKKADMKGDMKTPMKGDKMGAAKHAMSMYMIESPHTEAECLGVMDATSAAKELDKWEWGCMAGNHTAYRMVQAADENAALAMVPENVRAKAKAYKLTKMTAAMLEKAHQAH</sequence>
<dbReference type="AlphaFoldDB" id="A0A9D6L7Q8"/>
<comment type="caution">
    <text evidence="2">The sequence shown here is derived from an EMBL/GenBank/DDBJ whole genome shotgun (WGS) entry which is preliminary data.</text>
</comment>
<dbReference type="EMBL" id="JACQAY010000119">
    <property type="protein sequence ID" value="MBI3539404.1"/>
    <property type="molecule type" value="Genomic_DNA"/>
</dbReference>
<organism evidence="2 3">
    <name type="scientific">Eiseniibacteriota bacterium</name>
    <dbReference type="NCBI Taxonomy" id="2212470"/>
    <lineage>
        <taxon>Bacteria</taxon>
        <taxon>Candidatus Eiseniibacteriota</taxon>
    </lineage>
</organism>
<evidence type="ECO:0000313" key="2">
    <source>
        <dbReference type="EMBL" id="MBI3539404.1"/>
    </source>
</evidence>
<keyword evidence="1" id="KW-0732">Signal</keyword>
<feature type="signal peptide" evidence="1">
    <location>
        <begin position="1"/>
        <end position="22"/>
    </location>
</feature>
<feature type="chain" id="PRO_5039479511" evidence="1">
    <location>
        <begin position="23"/>
        <end position="139"/>
    </location>
</feature>
<evidence type="ECO:0000313" key="3">
    <source>
        <dbReference type="Proteomes" id="UP000807850"/>
    </source>
</evidence>
<dbReference type="Proteomes" id="UP000807850">
    <property type="component" value="Unassembled WGS sequence"/>
</dbReference>